<dbReference type="InterPro" id="IPR050840">
    <property type="entry name" value="Adaptor_Complx_Large_Subunit"/>
</dbReference>
<dbReference type="Gene3D" id="1.25.10.10">
    <property type="entry name" value="Leucine-rich Repeat Variant"/>
    <property type="match status" value="1"/>
</dbReference>
<dbReference type="OrthoDB" id="29308at2759"/>
<gene>
    <name evidence="5" type="ORF">GSBLH_T00001878001</name>
</gene>
<dbReference type="OMA" id="NENEPHD"/>
<sequence length="160" mass="17825">MHILGSNVGHGLSVAAGDLGNSASKVAGNIGRSVSAILAKAFNDFVRLVAACETHEEEDIVIQAELANLKRKFREKDLRGNDLRETLIRMVYCEMLGYETPFGYLKAIELCSDPNIVNKKAGYITAALCIPPEHEFRFMIVNRLQMASSLARTTWKWPQR</sequence>
<name>D8M121_BLAHO</name>
<dbReference type="GO" id="GO:0005737">
    <property type="term" value="C:cytoplasm"/>
    <property type="evidence" value="ECO:0007669"/>
    <property type="project" value="UniProtKB-ARBA"/>
</dbReference>
<protein>
    <recommendedName>
        <fullName evidence="7">Clathrin/coatomer adaptor adaptin-like N-terminal domain-containing protein</fullName>
    </recommendedName>
</protein>
<dbReference type="Proteomes" id="UP000008312">
    <property type="component" value="Unassembled WGS sequence"/>
</dbReference>
<keyword evidence="4" id="KW-0472">Membrane</keyword>
<evidence type="ECO:0000313" key="6">
    <source>
        <dbReference type="Proteomes" id="UP000008312"/>
    </source>
</evidence>
<evidence type="ECO:0000313" key="5">
    <source>
        <dbReference type="EMBL" id="CBK21760.2"/>
    </source>
</evidence>
<proteinExistence type="predicted"/>
<evidence type="ECO:0008006" key="7">
    <source>
        <dbReference type="Google" id="ProtNLM"/>
    </source>
</evidence>
<dbReference type="SUPFAM" id="SSF48371">
    <property type="entry name" value="ARM repeat"/>
    <property type="match status" value="1"/>
</dbReference>
<dbReference type="EMBL" id="FN668644">
    <property type="protein sequence ID" value="CBK21760.2"/>
    <property type="molecule type" value="Genomic_DNA"/>
</dbReference>
<evidence type="ECO:0000256" key="2">
    <source>
        <dbReference type="ARBA" id="ARBA00022448"/>
    </source>
</evidence>
<organism evidence="5">
    <name type="scientific">Blastocystis hominis</name>
    <dbReference type="NCBI Taxonomy" id="12968"/>
    <lineage>
        <taxon>Eukaryota</taxon>
        <taxon>Sar</taxon>
        <taxon>Stramenopiles</taxon>
        <taxon>Bigyra</taxon>
        <taxon>Opalozoa</taxon>
        <taxon>Opalinata</taxon>
        <taxon>Blastocystidae</taxon>
        <taxon>Blastocystis</taxon>
    </lineage>
</organism>
<evidence type="ECO:0000256" key="1">
    <source>
        <dbReference type="ARBA" id="ARBA00004308"/>
    </source>
</evidence>
<evidence type="ECO:0000256" key="3">
    <source>
        <dbReference type="ARBA" id="ARBA00022927"/>
    </source>
</evidence>
<evidence type="ECO:0000256" key="4">
    <source>
        <dbReference type="ARBA" id="ARBA00023136"/>
    </source>
</evidence>
<dbReference type="AlphaFoldDB" id="D8M121"/>
<dbReference type="GO" id="GO:0012505">
    <property type="term" value="C:endomembrane system"/>
    <property type="evidence" value="ECO:0007669"/>
    <property type="project" value="UniProtKB-SubCell"/>
</dbReference>
<dbReference type="InterPro" id="IPR011989">
    <property type="entry name" value="ARM-like"/>
</dbReference>
<dbReference type="GeneID" id="24919101"/>
<dbReference type="GO" id="GO:0015031">
    <property type="term" value="P:protein transport"/>
    <property type="evidence" value="ECO:0007669"/>
    <property type="project" value="UniProtKB-KW"/>
</dbReference>
<accession>D8M121</accession>
<dbReference type="PANTHER" id="PTHR22780">
    <property type="entry name" value="ADAPTIN, ALPHA/GAMMA/EPSILON"/>
    <property type="match status" value="1"/>
</dbReference>
<reference evidence="5" key="1">
    <citation type="submission" date="2010-02" db="EMBL/GenBank/DDBJ databases">
        <title>Sequencing and annotation of the Blastocystis hominis genome.</title>
        <authorList>
            <person name="Wincker P."/>
        </authorList>
    </citation>
    <scope>NUCLEOTIDE SEQUENCE</scope>
    <source>
        <strain evidence="5">Singapore isolate B</strain>
    </source>
</reference>
<keyword evidence="2" id="KW-0813">Transport</keyword>
<comment type="subcellular location">
    <subcellularLocation>
        <location evidence="1">Endomembrane system</location>
    </subcellularLocation>
</comment>
<keyword evidence="6" id="KW-1185">Reference proteome</keyword>
<dbReference type="InParanoid" id="D8M121"/>
<keyword evidence="3" id="KW-0653">Protein transport</keyword>
<dbReference type="InterPro" id="IPR016024">
    <property type="entry name" value="ARM-type_fold"/>
</dbReference>
<dbReference type="RefSeq" id="XP_012895808.1">
    <property type="nucleotide sequence ID" value="XM_013040354.1"/>
</dbReference>